<comment type="caution">
    <text evidence="6">The sequence shown here is derived from an EMBL/GenBank/DDBJ whole genome shotgun (WGS) entry which is preliminary data.</text>
</comment>
<keyword evidence="1" id="KW-0805">Transcription regulation</keyword>
<feature type="domain" description="HTH tetR-type" evidence="5">
    <location>
        <begin position="1"/>
        <end position="61"/>
    </location>
</feature>
<dbReference type="SUPFAM" id="SSF48498">
    <property type="entry name" value="Tetracyclin repressor-like, C-terminal domain"/>
    <property type="match status" value="1"/>
</dbReference>
<evidence type="ECO:0000256" key="4">
    <source>
        <dbReference type="PROSITE-ProRule" id="PRU00335"/>
    </source>
</evidence>
<dbReference type="PATRIC" id="fig|1217703.3.peg.1372"/>
<dbReference type="InterPro" id="IPR001647">
    <property type="entry name" value="HTH_TetR"/>
</dbReference>
<protein>
    <recommendedName>
        <fullName evidence="5">HTH tetR-type domain-containing protein</fullName>
    </recommendedName>
</protein>
<evidence type="ECO:0000259" key="5">
    <source>
        <dbReference type="PROSITE" id="PS50977"/>
    </source>
</evidence>
<dbReference type="AlphaFoldDB" id="N9MTU8"/>
<feature type="DNA-binding region" description="H-T-H motif" evidence="4">
    <location>
        <begin position="24"/>
        <end position="43"/>
    </location>
</feature>
<evidence type="ECO:0000256" key="2">
    <source>
        <dbReference type="ARBA" id="ARBA00023125"/>
    </source>
</evidence>
<name>N9MTU8_9GAMM</name>
<reference evidence="6 7" key="1">
    <citation type="submission" date="2013-02" db="EMBL/GenBank/DDBJ databases">
        <title>The Genome Sequence of Acinetobacter sp. ANC 4105.</title>
        <authorList>
            <consortium name="The Broad Institute Genome Sequencing Platform"/>
            <consortium name="The Broad Institute Genome Sequencing Center for Infectious Disease"/>
            <person name="Cerqueira G."/>
            <person name="Feldgarden M."/>
            <person name="Courvalin P."/>
            <person name="Perichon B."/>
            <person name="Grillot-Courvalin C."/>
            <person name="Clermont D."/>
            <person name="Rocha E."/>
            <person name="Yoon E.-J."/>
            <person name="Nemec A."/>
            <person name="Walker B."/>
            <person name="Young S.K."/>
            <person name="Zeng Q."/>
            <person name="Gargeya S."/>
            <person name="Fitzgerald M."/>
            <person name="Haas B."/>
            <person name="Abouelleil A."/>
            <person name="Alvarado L."/>
            <person name="Arachchi H.M."/>
            <person name="Berlin A.M."/>
            <person name="Chapman S.B."/>
            <person name="Dewar J."/>
            <person name="Goldberg J."/>
            <person name="Griggs A."/>
            <person name="Gujja S."/>
            <person name="Hansen M."/>
            <person name="Howarth C."/>
            <person name="Imamovic A."/>
            <person name="Larimer J."/>
            <person name="McCowan C."/>
            <person name="Murphy C."/>
            <person name="Neiman D."/>
            <person name="Pearson M."/>
            <person name="Priest M."/>
            <person name="Roberts A."/>
            <person name="Saif S."/>
            <person name="Shea T."/>
            <person name="Sisk P."/>
            <person name="Sykes S."/>
            <person name="Wortman J."/>
            <person name="Nusbaum C."/>
            <person name="Birren B."/>
        </authorList>
    </citation>
    <scope>NUCLEOTIDE SEQUENCE [LARGE SCALE GENOMIC DNA]</scope>
    <source>
        <strain evidence="6 7">ANC 4105</strain>
    </source>
</reference>
<dbReference type="InterPro" id="IPR009057">
    <property type="entry name" value="Homeodomain-like_sf"/>
</dbReference>
<accession>N9MTU8</accession>
<evidence type="ECO:0000256" key="3">
    <source>
        <dbReference type="ARBA" id="ARBA00023163"/>
    </source>
</evidence>
<evidence type="ECO:0000256" key="1">
    <source>
        <dbReference type="ARBA" id="ARBA00023015"/>
    </source>
</evidence>
<dbReference type="PRINTS" id="PR00455">
    <property type="entry name" value="HTHTETR"/>
</dbReference>
<dbReference type="GO" id="GO:0003677">
    <property type="term" value="F:DNA binding"/>
    <property type="evidence" value="ECO:0007669"/>
    <property type="project" value="UniProtKB-UniRule"/>
</dbReference>
<gene>
    <name evidence="6" type="ORF">F904_01425</name>
</gene>
<dbReference type="RefSeq" id="WP_005186848.1">
    <property type="nucleotide sequence ID" value="NZ_KB850050.1"/>
</dbReference>
<keyword evidence="2 4" id="KW-0238">DNA-binding</keyword>
<dbReference type="Gene3D" id="1.10.357.10">
    <property type="entry name" value="Tetracycline Repressor, domain 2"/>
    <property type="match status" value="1"/>
</dbReference>
<dbReference type="Proteomes" id="UP000013261">
    <property type="component" value="Unassembled WGS sequence"/>
</dbReference>
<dbReference type="PROSITE" id="PS50977">
    <property type="entry name" value="HTH_TETR_2"/>
    <property type="match status" value="1"/>
</dbReference>
<dbReference type="Pfam" id="PF00440">
    <property type="entry name" value="TetR_N"/>
    <property type="match status" value="1"/>
</dbReference>
<dbReference type="InterPro" id="IPR036271">
    <property type="entry name" value="Tet_transcr_reg_TetR-rel_C_sf"/>
</dbReference>
<organism evidence="6 7">
    <name type="scientific">Acinetobacter dispersus</name>
    <dbReference type="NCBI Taxonomy" id="70348"/>
    <lineage>
        <taxon>Bacteria</taxon>
        <taxon>Pseudomonadati</taxon>
        <taxon>Pseudomonadota</taxon>
        <taxon>Gammaproteobacteria</taxon>
        <taxon>Moraxellales</taxon>
        <taxon>Moraxellaceae</taxon>
        <taxon>Acinetobacter</taxon>
    </lineage>
</organism>
<keyword evidence="3" id="KW-0804">Transcription</keyword>
<evidence type="ECO:0000313" key="7">
    <source>
        <dbReference type="Proteomes" id="UP000013261"/>
    </source>
</evidence>
<dbReference type="SUPFAM" id="SSF46689">
    <property type="entry name" value="Homeodomain-like"/>
    <property type="match status" value="1"/>
</dbReference>
<dbReference type="HOGENOM" id="CLU_069356_23_3_6"/>
<dbReference type="eggNOG" id="COG1309">
    <property type="taxonomic scope" value="Bacteria"/>
</dbReference>
<dbReference type="PANTHER" id="PTHR47506:SF1">
    <property type="entry name" value="HTH-TYPE TRANSCRIPTIONAL REGULATOR YJDC"/>
    <property type="match status" value="1"/>
</dbReference>
<keyword evidence="7" id="KW-1185">Reference proteome</keyword>
<dbReference type="OrthoDB" id="116240at2"/>
<dbReference type="EMBL" id="APRL01000011">
    <property type="protein sequence ID" value="ENW93369.1"/>
    <property type="molecule type" value="Genomic_DNA"/>
</dbReference>
<dbReference type="PANTHER" id="PTHR47506">
    <property type="entry name" value="TRANSCRIPTIONAL REGULATORY PROTEIN"/>
    <property type="match status" value="1"/>
</dbReference>
<sequence>MSKRETILETALSLFNDYSYGTVGVDKIIEESNVAKMTFYKYFPSKETLIDACLTRRKQDMQVAILNELESFPQDDYLGKIKAIYIFYINWFKSDNFNGCIFQKASFEILLQYPSAIHPIKEYRNWLYNLSSSLFSKMAINQPHILCLLYMNILDGITIYSKNNQDFESIEQSWSYIEKLIKLEKNILKYH</sequence>
<proteinExistence type="predicted"/>
<evidence type="ECO:0000313" key="6">
    <source>
        <dbReference type="EMBL" id="ENW93369.1"/>
    </source>
</evidence>